<dbReference type="OrthoDB" id="9798006at2"/>
<dbReference type="SUPFAM" id="SSF55729">
    <property type="entry name" value="Acyl-CoA N-acyltransferases (Nat)"/>
    <property type="match status" value="1"/>
</dbReference>
<dbReference type="PANTHER" id="PTHR43072">
    <property type="entry name" value="N-ACETYLTRANSFERASE"/>
    <property type="match status" value="1"/>
</dbReference>
<dbReference type="Proteomes" id="UP000282892">
    <property type="component" value="Chromosome"/>
</dbReference>
<dbReference type="InterPro" id="IPR016181">
    <property type="entry name" value="Acyl_CoA_acyltransferase"/>
</dbReference>
<dbReference type="Pfam" id="PF00583">
    <property type="entry name" value="Acetyltransf_1"/>
    <property type="match status" value="1"/>
</dbReference>
<keyword evidence="1 4" id="KW-0808">Transferase</keyword>
<evidence type="ECO:0000259" key="3">
    <source>
        <dbReference type="PROSITE" id="PS51186"/>
    </source>
</evidence>
<reference evidence="4 5" key="1">
    <citation type="submission" date="2017-07" db="EMBL/GenBank/DDBJ databases">
        <title>The complete genome sequence of Bacillus mesonae strain H20-5, an efficient strain improving plant abiotic stress resistance.</title>
        <authorList>
            <person name="Kim S.Y."/>
            <person name="Song H."/>
            <person name="Sang M.K."/>
            <person name="Weon H.-Y."/>
            <person name="Song J."/>
        </authorList>
    </citation>
    <scope>NUCLEOTIDE SEQUENCE [LARGE SCALE GENOMIC DNA]</scope>
    <source>
        <strain evidence="4 5">H20-5</strain>
    </source>
</reference>
<dbReference type="GO" id="GO:0016747">
    <property type="term" value="F:acyltransferase activity, transferring groups other than amino-acyl groups"/>
    <property type="evidence" value="ECO:0007669"/>
    <property type="project" value="InterPro"/>
</dbReference>
<gene>
    <name evidence="4" type="ORF">CHR53_11315</name>
</gene>
<evidence type="ECO:0000256" key="2">
    <source>
        <dbReference type="ARBA" id="ARBA00023315"/>
    </source>
</evidence>
<keyword evidence="5" id="KW-1185">Reference proteome</keyword>
<evidence type="ECO:0000256" key="1">
    <source>
        <dbReference type="ARBA" id="ARBA00022679"/>
    </source>
</evidence>
<dbReference type="Gene3D" id="3.40.630.30">
    <property type="match status" value="1"/>
</dbReference>
<keyword evidence="2" id="KW-0012">Acyltransferase</keyword>
<organism evidence="4 5">
    <name type="scientific">Neobacillus mesonae</name>
    <dbReference type="NCBI Taxonomy" id="1193713"/>
    <lineage>
        <taxon>Bacteria</taxon>
        <taxon>Bacillati</taxon>
        <taxon>Bacillota</taxon>
        <taxon>Bacilli</taxon>
        <taxon>Bacillales</taxon>
        <taxon>Bacillaceae</taxon>
        <taxon>Neobacillus</taxon>
    </lineage>
</organism>
<protein>
    <submittedName>
        <fullName evidence="4">N-acetyltransferase</fullName>
    </submittedName>
</protein>
<dbReference type="AlphaFoldDB" id="A0A3Q9QUP8"/>
<name>A0A3Q9QUP8_9BACI</name>
<feature type="domain" description="N-acetyltransferase" evidence="3">
    <location>
        <begin position="5"/>
        <end position="167"/>
    </location>
</feature>
<dbReference type="KEGG" id="nmk:CHR53_11315"/>
<dbReference type="PROSITE" id="PS51186">
    <property type="entry name" value="GNAT"/>
    <property type="match status" value="1"/>
</dbReference>
<sequence>MMIMFTVRNAEMKDLPAIIEIYNSTISSRMVTADLEPVSVESRLQWFQEHSPSFRPLWVVEEDGIICGWVSFQSFYGRPAYNGTAEISIYIHQDYRGRKLGNYLIEKALDECPKLGIKTLLGFIFAHNVPSIKLFSRFEFEKWAHLPNIAELDGIERDLVILGKRIY</sequence>
<dbReference type="CDD" id="cd04301">
    <property type="entry name" value="NAT_SF"/>
    <property type="match status" value="1"/>
</dbReference>
<evidence type="ECO:0000313" key="4">
    <source>
        <dbReference type="EMBL" id="AZU61821.1"/>
    </source>
</evidence>
<dbReference type="PANTHER" id="PTHR43072:SF23">
    <property type="entry name" value="UPF0039 PROTEIN C11D3.02C"/>
    <property type="match status" value="1"/>
</dbReference>
<accession>A0A3Q9QUP8</accession>
<dbReference type="InterPro" id="IPR000182">
    <property type="entry name" value="GNAT_dom"/>
</dbReference>
<proteinExistence type="predicted"/>
<evidence type="ECO:0000313" key="5">
    <source>
        <dbReference type="Proteomes" id="UP000282892"/>
    </source>
</evidence>
<dbReference type="EMBL" id="CP022572">
    <property type="protein sequence ID" value="AZU61821.1"/>
    <property type="molecule type" value="Genomic_DNA"/>
</dbReference>
<dbReference type="RefSeq" id="WP_066397397.1">
    <property type="nucleotide sequence ID" value="NZ_CP022572.1"/>
</dbReference>